<feature type="compositionally biased region" description="Basic and acidic residues" evidence="1">
    <location>
        <begin position="362"/>
        <end position="384"/>
    </location>
</feature>
<organism evidence="3 4">
    <name type="scientific">Syphacia muris</name>
    <dbReference type="NCBI Taxonomy" id="451379"/>
    <lineage>
        <taxon>Eukaryota</taxon>
        <taxon>Metazoa</taxon>
        <taxon>Ecdysozoa</taxon>
        <taxon>Nematoda</taxon>
        <taxon>Chromadorea</taxon>
        <taxon>Rhabditida</taxon>
        <taxon>Spirurina</taxon>
        <taxon>Oxyuridomorpha</taxon>
        <taxon>Oxyuroidea</taxon>
        <taxon>Oxyuridae</taxon>
        <taxon>Syphacia</taxon>
    </lineage>
</organism>
<dbReference type="Pfam" id="PF22073">
    <property type="entry name" value="Cep192_D4"/>
    <property type="match status" value="1"/>
</dbReference>
<dbReference type="AlphaFoldDB" id="A0A0N5AGY1"/>
<feature type="compositionally biased region" description="Basic and acidic residues" evidence="1">
    <location>
        <begin position="213"/>
        <end position="225"/>
    </location>
</feature>
<protein>
    <submittedName>
        <fullName evidence="4">MSP domain-containing protein</fullName>
    </submittedName>
</protein>
<feature type="domain" description="Cep192/Spd-2-like" evidence="2">
    <location>
        <begin position="437"/>
        <end position="533"/>
    </location>
</feature>
<evidence type="ECO:0000313" key="3">
    <source>
        <dbReference type="Proteomes" id="UP000046393"/>
    </source>
</evidence>
<evidence type="ECO:0000256" key="1">
    <source>
        <dbReference type="SAM" id="MobiDB-lite"/>
    </source>
</evidence>
<dbReference type="STRING" id="451379.A0A0N5AGY1"/>
<dbReference type="WBParaSite" id="SMUV_0000361101-mRNA-1">
    <property type="protein sequence ID" value="SMUV_0000361101-mRNA-1"/>
    <property type="gene ID" value="SMUV_0000361101"/>
</dbReference>
<reference evidence="4" key="1">
    <citation type="submission" date="2017-02" db="UniProtKB">
        <authorList>
            <consortium name="WormBaseParasite"/>
        </authorList>
    </citation>
    <scope>IDENTIFICATION</scope>
</reference>
<dbReference type="Proteomes" id="UP000046393">
    <property type="component" value="Unplaced"/>
</dbReference>
<evidence type="ECO:0000259" key="2">
    <source>
        <dbReference type="Pfam" id="PF22073"/>
    </source>
</evidence>
<feature type="compositionally biased region" description="Polar residues" evidence="1">
    <location>
        <begin position="191"/>
        <end position="206"/>
    </location>
</feature>
<proteinExistence type="predicted"/>
<dbReference type="InterPro" id="IPR054090">
    <property type="entry name" value="Cep192_Spd-2-like_dom"/>
</dbReference>
<sequence length="762" mass="85281">MEEAAKEEFLDLLLPADEADFDNSLVGEECPFNCDFFKLRKLVLNFVVDDESCKEFVSDVSAKKNRGVSHMSTIAEESQILDEMVSEANIPGSSKGDGGVIPTESSPRLAENLESQKSETFLSDEFVRGGGIQMQKHEESYLKSRAIYRDDYRFNKSHQEKENSWEPSIHESALPLPVIQETMLREKLNTNSHISVSDDSTGINESRSNKVAKPKDSNSKCDSSAHKISLSDAEPKISTPNAESKSKRERLRNITLNFEDISAILPVNNGVACRNEKCSEHLKNFAQECPQNDVLSYSAINDAIANAGMNDTALLNALFKAKFKFKEHSLKGMVAMLQKNRSFAELPEKPVKNVRITSDLKDTERGVSEKQLRDRNCYSNKDDNSASAKNLGQLQTSENLAPSSAGPSRCVASSVINRESFSYPVSERSRAAVLTFKPAFLYFGFVELDTKMNGFIRLRNKSTSTVNLKFSLKSNKGFKLVDQGIVILRPNETYSVHIIFQPVQAAYYRNILRISVLNADHLRYSVPLEGSGGAASLEVRQRDGINMVRDGSIVVKMQGQTSVLFDLENKGIRDAFVRVIVKDKTGKIMERVQVFPSDFAVVLRHRIQRFEINLADELPSNYSSASMSYASSHFTHSFNPEYFVQLLWGQEGQRRKLKKFEELKGTDVLVADLSFTNRKAYNEEASKKTSAEKSMVGDFDLETFESGLRIISISIVDNRFLMSAGRLSEHPISESVMLNPDETLASTFSNITVCQDVSTLEN</sequence>
<keyword evidence="3" id="KW-1185">Reference proteome</keyword>
<name>A0A0N5AGY1_9BILA</name>
<dbReference type="Gene3D" id="2.60.40.10">
    <property type="entry name" value="Immunoglobulins"/>
    <property type="match status" value="1"/>
</dbReference>
<dbReference type="InterPro" id="IPR013783">
    <property type="entry name" value="Ig-like_fold"/>
</dbReference>
<evidence type="ECO:0000313" key="4">
    <source>
        <dbReference type="WBParaSite" id="SMUV_0000361101-mRNA-1"/>
    </source>
</evidence>
<accession>A0A0N5AGY1</accession>
<feature type="region of interest" description="Disordered" evidence="1">
    <location>
        <begin position="362"/>
        <end position="388"/>
    </location>
</feature>
<feature type="region of interest" description="Disordered" evidence="1">
    <location>
        <begin position="191"/>
        <end position="248"/>
    </location>
</feature>